<keyword evidence="1" id="KW-0472">Membrane</keyword>
<protein>
    <submittedName>
        <fullName evidence="2">Alcohol dehydrogenase</fullName>
    </submittedName>
</protein>
<organism evidence="2 3">
    <name type="scientific">Ajellomyces capsulatus (strain H88)</name>
    <name type="common">Darling's disease fungus</name>
    <name type="synonym">Histoplasma capsulatum</name>
    <dbReference type="NCBI Taxonomy" id="544711"/>
    <lineage>
        <taxon>Eukaryota</taxon>
        <taxon>Fungi</taxon>
        <taxon>Dikarya</taxon>
        <taxon>Ascomycota</taxon>
        <taxon>Pezizomycotina</taxon>
        <taxon>Eurotiomycetes</taxon>
        <taxon>Eurotiomycetidae</taxon>
        <taxon>Onygenales</taxon>
        <taxon>Ajellomycetaceae</taxon>
        <taxon>Histoplasma</taxon>
    </lineage>
</organism>
<proteinExistence type="predicted"/>
<sequence>MCAGCVGLGNFRTVALCSSSPRCRNVFGRTCNLTSISILDMSSRSITLIRSNGLMIRVRILGITSSRIWMGNRYELSSGSHYVRAIYPTSLAAIVYVCIMYTLESFIRANLDTDC</sequence>
<reference evidence="2" key="1">
    <citation type="submission" date="2021-01" db="EMBL/GenBank/DDBJ databases">
        <title>Chromosome-level genome assembly of a human fungal pathogen reveals clustering of transcriptionally co-regulated genes.</title>
        <authorList>
            <person name="Voorhies M."/>
            <person name="Cohen S."/>
            <person name="Shea T.P."/>
            <person name="Petrus S."/>
            <person name="Munoz J.F."/>
            <person name="Poplawski S."/>
            <person name="Goldman W.E."/>
            <person name="Michael T."/>
            <person name="Cuomo C.A."/>
            <person name="Sil A."/>
            <person name="Beyhan S."/>
        </authorList>
    </citation>
    <scope>NUCLEOTIDE SEQUENCE</scope>
    <source>
        <strain evidence="2">H88</strain>
    </source>
</reference>
<feature type="transmembrane region" description="Helical" evidence="1">
    <location>
        <begin position="82"/>
        <end position="103"/>
    </location>
</feature>
<dbReference type="VEuPathDB" id="FungiDB:I7I53_09565"/>
<evidence type="ECO:0000313" key="3">
    <source>
        <dbReference type="Proteomes" id="UP000663419"/>
    </source>
</evidence>
<dbReference type="AlphaFoldDB" id="A0A8A1L8Y5"/>
<evidence type="ECO:0000256" key="1">
    <source>
        <dbReference type="SAM" id="Phobius"/>
    </source>
</evidence>
<accession>A0A8A1L8Y5</accession>
<keyword evidence="1" id="KW-1133">Transmembrane helix</keyword>
<keyword evidence="1" id="KW-0812">Transmembrane</keyword>
<evidence type="ECO:0000313" key="2">
    <source>
        <dbReference type="EMBL" id="QSS49255.1"/>
    </source>
</evidence>
<dbReference type="EMBL" id="CP069102">
    <property type="protein sequence ID" value="QSS49255.1"/>
    <property type="molecule type" value="Genomic_DNA"/>
</dbReference>
<name>A0A8A1L8Y5_AJEC8</name>
<gene>
    <name evidence="2" type="ORF">I7I53_09565</name>
</gene>
<dbReference type="Proteomes" id="UP000663419">
    <property type="component" value="Chromosome 1"/>
</dbReference>